<accession>A0A9N9I0J1</accession>
<evidence type="ECO:0000256" key="1">
    <source>
        <dbReference type="SAM" id="MobiDB-lite"/>
    </source>
</evidence>
<organism evidence="2 3">
    <name type="scientific">Acaulospora morrowiae</name>
    <dbReference type="NCBI Taxonomy" id="94023"/>
    <lineage>
        <taxon>Eukaryota</taxon>
        <taxon>Fungi</taxon>
        <taxon>Fungi incertae sedis</taxon>
        <taxon>Mucoromycota</taxon>
        <taxon>Glomeromycotina</taxon>
        <taxon>Glomeromycetes</taxon>
        <taxon>Diversisporales</taxon>
        <taxon>Acaulosporaceae</taxon>
        <taxon>Acaulospora</taxon>
    </lineage>
</organism>
<keyword evidence="3" id="KW-1185">Reference proteome</keyword>
<name>A0A9N9I0J1_9GLOM</name>
<dbReference type="AlphaFoldDB" id="A0A9N9I0J1"/>
<dbReference type="Proteomes" id="UP000789342">
    <property type="component" value="Unassembled WGS sequence"/>
</dbReference>
<evidence type="ECO:0000313" key="3">
    <source>
        <dbReference type="Proteomes" id="UP000789342"/>
    </source>
</evidence>
<feature type="non-terminal residue" evidence="2">
    <location>
        <position position="1"/>
    </location>
</feature>
<comment type="caution">
    <text evidence="2">The sequence shown here is derived from an EMBL/GenBank/DDBJ whole genome shotgun (WGS) entry which is preliminary data.</text>
</comment>
<protein>
    <submittedName>
        <fullName evidence="2">18346_t:CDS:1</fullName>
    </submittedName>
</protein>
<gene>
    <name evidence="2" type="ORF">AMORRO_LOCUS12919</name>
</gene>
<proteinExistence type="predicted"/>
<reference evidence="2" key="1">
    <citation type="submission" date="2021-06" db="EMBL/GenBank/DDBJ databases">
        <authorList>
            <person name="Kallberg Y."/>
            <person name="Tangrot J."/>
            <person name="Rosling A."/>
        </authorList>
    </citation>
    <scope>NUCLEOTIDE SEQUENCE</scope>
    <source>
        <strain evidence="2">CL551</strain>
    </source>
</reference>
<feature type="region of interest" description="Disordered" evidence="1">
    <location>
        <begin position="21"/>
        <end position="52"/>
    </location>
</feature>
<sequence>SPETLDDAIETASRYDTAMFATNQQPASEETSEMLQLRKDGPLRPRLSIKEN</sequence>
<dbReference type="EMBL" id="CAJVPV010020437">
    <property type="protein sequence ID" value="CAG8714654.1"/>
    <property type="molecule type" value="Genomic_DNA"/>
</dbReference>
<feature type="compositionally biased region" description="Basic and acidic residues" evidence="1">
    <location>
        <begin position="36"/>
        <end position="52"/>
    </location>
</feature>
<evidence type="ECO:0000313" key="2">
    <source>
        <dbReference type="EMBL" id="CAG8714654.1"/>
    </source>
</evidence>